<gene>
    <name evidence="2" type="ORF">BpHYR1_015158</name>
</gene>
<dbReference type="Proteomes" id="UP000276133">
    <property type="component" value="Unassembled WGS sequence"/>
</dbReference>
<dbReference type="EMBL" id="REGN01007412">
    <property type="protein sequence ID" value="RNA06386.1"/>
    <property type="molecule type" value="Genomic_DNA"/>
</dbReference>
<dbReference type="Pfam" id="PF01710">
    <property type="entry name" value="HTH_Tnp_IS630"/>
    <property type="match status" value="1"/>
</dbReference>
<evidence type="ECO:0000313" key="3">
    <source>
        <dbReference type="Proteomes" id="UP000276133"/>
    </source>
</evidence>
<organism evidence="2 3">
    <name type="scientific">Brachionus plicatilis</name>
    <name type="common">Marine rotifer</name>
    <name type="synonym">Brachionus muelleri</name>
    <dbReference type="NCBI Taxonomy" id="10195"/>
    <lineage>
        <taxon>Eukaryota</taxon>
        <taxon>Metazoa</taxon>
        <taxon>Spiralia</taxon>
        <taxon>Gnathifera</taxon>
        <taxon>Rotifera</taxon>
        <taxon>Eurotatoria</taxon>
        <taxon>Monogononta</taxon>
        <taxon>Pseudotrocha</taxon>
        <taxon>Ploima</taxon>
        <taxon>Brachionidae</taxon>
        <taxon>Brachionus</taxon>
    </lineage>
</organism>
<dbReference type="AlphaFoldDB" id="A0A3M7Q4J3"/>
<feature type="domain" description="Transposase Synechocystis PCC 6803" evidence="1">
    <location>
        <begin position="11"/>
        <end position="123"/>
    </location>
</feature>
<dbReference type="OrthoDB" id="10043445at2759"/>
<sequence length="124" mass="14931">MIKINSSKEEALRIRVYAFFNENRSLRKIFTIRHFMTEKIPRSTFYRILKRSEYFSPERKQGSGQTPKKMTKVQLNKLKKAFDHKDNISRRQAKKFDISQQMVSKLLEKLQITPRKKHKSINKN</sequence>
<name>A0A3M7Q4J3_BRAPC</name>
<proteinExistence type="predicted"/>
<evidence type="ECO:0000259" key="1">
    <source>
        <dbReference type="Pfam" id="PF01710"/>
    </source>
</evidence>
<accession>A0A3M7Q4J3</accession>
<reference evidence="2 3" key="1">
    <citation type="journal article" date="2018" name="Sci. Rep.">
        <title>Genomic signatures of local adaptation to the degree of environmental predictability in rotifers.</title>
        <authorList>
            <person name="Franch-Gras L."/>
            <person name="Hahn C."/>
            <person name="Garcia-Roger E.M."/>
            <person name="Carmona M.J."/>
            <person name="Serra M."/>
            <person name="Gomez A."/>
        </authorList>
    </citation>
    <scope>NUCLEOTIDE SEQUENCE [LARGE SCALE GENOMIC DNA]</scope>
    <source>
        <strain evidence="2">HYR1</strain>
    </source>
</reference>
<dbReference type="InterPro" id="IPR002622">
    <property type="entry name" value="Transposase_14"/>
</dbReference>
<comment type="caution">
    <text evidence="2">The sequence shown here is derived from an EMBL/GenBank/DDBJ whole genome shotgun (WGS) entry which is preliminary data.</text>
</comment>
<evidence type="ECO:0000313" key="2">
    <source>
        <dbReference type="EMBL" id="RNA06386.1"/>
    </source>
</evidence>
<keyword evidence="3" id="KW-1185">Reference proteome</keyword>
<protein>
    <submittedName>
        <fullName evidence="2">Tripeptidyl-peptidase 2</fullName>
    </submittedName>
</protein>